<dbReference type="PANTHER" id="PTHR38731:SF1">
    <property type="entry name" value="FECR PROTEIN DOMAIN-CONTAINING PROTEIN"/>
    <property type="match status" value="1"/>
</dbReference>
<evidence type="ECO:0000313" key="2">
    <source>
        <dbReference type="EMBL" id="HGW92038.1"/>
    </source>
</evidence>
<dbReference type="Pfam" id="PF04773">
    <property type="entry name" value="FecR"/>
    <property type="match status" value="1"/>
</dbReference>
<dbReference type="InterPro" id="IPR006860">
    <property type="entry name" value="FecR"/>
</dbReference>
<reference evidence="2" key="1">
    <citation type="journal article" date="2020" name="mSystems">
        <title>Genome- and Community-Level Interaction Insights into Carbon Utilization and Element Cycling Functions of Hydrothermarchaeota in Hydrothermal Sediment.</title>
        <authorList>
            <person name="Zhou Z."/>
            <person name="Liu Y."/>
            <person name="Xu W."/>
            <person name="Pan J."/>
            <person name="Luo Z.H."/>
            <person name="Li M."/>
        </authorList>
    </citation>
    <scope>NUCLEOTIDE SEQUENCE [LARGE SCALE GENOMIC DNA]</scope>
    <source>
        <strain evidence="2">SpSt-780</strain>
    </source>
</reference>
<proteinExistence type="predicted"/>
<evidence type="ECO:0000259" key="1">
    <source>
        <dbReference type="Pfam" id="PF04773"/>
    </source>
</evidence>
<dbReference type="Gene3D" id="2.60.120.1440">
    <property type="match status" value="1"/>
</dbReference>
<protein>
    <recommendedName>
        <fullName evidence="1">FecR protein domain-containing protein</fullName>
    </recommendedName>
</protein>
<feature type="domain" description="FecR protein" evidence="1">
    <location>
        <begin position="46"/>
        <end position="141"/>
    </location>
</feature>
<sequence>MNLLLLLILSVDKDIAVIIKAKGDVKIYSTKGTSDAKNGYILKIGDEIKTGKDGFAVIRYLDKGSIIEIMPLSSVSFPEKVTRDTKKVSRIKLFFGEIISIIKGKSFEVETPNSIASVKGTHFRVYQIGDTTTVDVISGIVSLSNENGTIEIGEGESGRCIGSSEPSKFSRPKKIIIEFEDENRKTKYLEMEIE</sequence>
<gene>
    <name evidence="2" type="ORF">ENV67_05810</name>
</gene>
<dbReference type="PANTHER" id="PTHR38731">
    <property type="entry name" value="LIPL45-RELATED LIPOPROTEIN-RELATED"/>
    <property type="match status" value="1"/>
</dbReference>
<organism evidence="2">
    <name type="scientific">candidate division WOR-3 bacterium</name>
    <dbReference type="NCBI Taxonomy" id="2052148"/>
    <lineage>
        <taxon>Bacteria</taxon>
        <taxon>Bacteria division WOR-3</taxon>
    </lineage>
</organism>
<dbReference type="AlphaFoldDB" id="A0A7C4UGM5"/>
<comment type="caution">
    <text evidence="2">The sequence shown here is derived from an EMBL/GenBank/DDBJ whole genome shotgun (WGS) entry which is preliminary data.</text>
</comment>
<name>A0A7C4UGM5_UNCW3</name>
<dbReference type="EMBL" id="DTHG01000075">
    <property type="protein sequence ID" value="HGW92038.1"/>
    <property type="molecule type" value="Genomic_DNA"/>
</dbReference>
<accession>A0A7C4UGM5</accession>